<organism evidence="1 2">
    <name type="scientific">Bacillus thuringiensis</name>
    <dbReference type="NCBI Taxonomy" id="1428"/>
    <lineage>
        <taxon>Bacteria</taxon>
        <taxon>Bacillati</taxon>
        <taxon>Bacillota</taxon>
        <taxon>Bacilli</taxon>
        <taxon>Bacillales</taxon>
        <taxon>Bacillaceae</taxon>
        <taxon>Bacillus</taxon>
        <taxon>Bacillus cereus group</taxon>
    </lineage>
</organism>
<dbReference type="AlphaFoldDB" id="A0A9X6WEZ4"/>
<evidence type="ECO:0000313" key="2">
    <source>
        <dbReference type="Proteomes" id="UP000224003"/>
    </source>
</evidence>
<dbReference type="RefSeq" id="WP_098007406.1">
    <property type="nucleotide sequence ID" value="NZ_NUVX01000130.1"/>
</dbReference>
<sequence>MLEIDENLAKELGMTQIKIENWKDENYQSVAGIIKEEQEYSVEITRDGKYEYITLRVFTIHGDSKTLAEKIIKTILEKKPNALIFLSLNRETRVEGVYGDVEYQKLLLYLNKRKQEFVISYGMVEWDIRDEKTRRRRLHSGELFVFLNENYIQIHEDNGEIHTFEILKS</sequence>
<protein>
    <submittedName>
        <fullName evidence="1">Uncharacterized protein</fullName>
    </submittedName>
</protein>
<reference evidence="1 2" key="1">
    <citation type="submission" date="2017-09" db="EMBL/GenBank/DDBJ databases">
        <title>Large-scale bioinformatics analysis of Bacillus genomes uncovers conserved roles of natural products in bacterial physiology.</title>
        <authorList>
            <consortium name="Agbiome Team Llc"/>
            <person name="Bleich R.M."/>
            <person name="Grubbs K.J."/>
            <person name="Santa Maria K.C."/>
            <person name="Allen S.E."/>
            <person name="Farag S."/>
            <person name="Shank E.A."/>
            <person name="Bowers A."/>
        </authorList>
    </citation>
    <scope>NUCLEOTIDE SEQUENCE [LARGE SCALE GENOMIC DNA]</scope>
    <source>
        <strain evidence="1 2">AFS085496</strain>
    </source>
</reference>
<name>A0A9X6WEZ4_BACTU</name>
<comment type="caution">
    <text evidence="1">The sequence shown here is derived from an EMBL/GenBank/DDBJ whole genome shotgun (WGS) entry which is preliminary data.</text>
</comment>
<proteinExistence type="predicted"/>
<gene>
    <name evidence="1" type="ORF">COJ15_36440</name>
</gene>
<dbReference type="EMBL" id="NUVX01000130">
    <property type="protein sequence ID" value="PFJ24628.1"/>
    <property type="molecule type" value="Genomic_DNA"/>
</dbReference>
<dbReference type="Proteomes" id="UP000224003">
    <property type="component" value="Unassembled WGS sequence"/>
</dbReference>
<evidence type="ECO:0000313" key="1">
    <source>
        <dbReference type="EMBL" id="PFJ24628.1"/>
    </source>
</evidence>
<accession>A0A9X6WEZ4</accession>